<sequence length="327" mass="36948">MAGSEAKCCGVFKPRGHEDKDYEDIQEFEDLVKHYDANEYTLRKATTSLANQLEDHANVNNRSYEISSLSAVLLVRIVNFIIASELCRPLDCVLSEMFEVLHFIEGKMSFGGCDFEHKMKRFKIAKAAFAGKNFNVFVNIHSAASVAMSVMTSSGSQKNMNLELARTFMVRLKEFLPDDFVRDELVIITSFLLARDYNSIEGLYRYMEHLFVDMLNKFLTQLPSASFKKVVESVPEDYEKTLRFALKILGKVEPIEKLVTWSFPIGINVTDLITDGAQAQAQPLEINLITASNTFSSTDDTNFITASNTFTSNDDSNQDEIIEVEVE</sequence>
<evidence type="ECO:0000313" key="2">
    <source>
        <dbReference type="Proteomes" id="UP001417504"/>
    </source>
</evidence>
<organism evidence="1 2">
    <name type="scientific">Stephania japonica</name>
    <dbReference type="NCBI Taxonomy" id="461633"/>
    <lineage>
        <taxon>Eukaryota</taxon>
        <taxon>Viridiplantae</taxon>
        <taxon>Streptophyta</taxon>
        <taxon>Embryophyta</taxon>
        <taxon>Tracheophyta</taxon>
        <taxon>Spermatophyta</taxon>
        <taxon>Magnoliopsida</taxon>
        <taxon>Ranunculales</taxon>
        <taxon>Menispermaceae</taxon>
        <taxon>Menispermoideae</taxon>
        <taxon>Cissampelideae</taxon>
        <taxon>Stephania</taxon>
    </lineage>
</organism>
<dbReference type="Proteomes" id="UP001417504">
    <property type="component" value="Unassembled WGS sequence"/>
</dbReference>
<reference evidence="1 2" key="1">
    <citation type="submission" date="2024-01" db="EMBL/GenBank/DDBJ databases">
        <title>Genome assemblies of Stephania.</title>
        <authorList>
            <person name="Yang L."/>
        </authorList>
    </citation>
    <scope>NUCLEOTIDE SEQUENCE [LARGE SCALE GENOMIC DNA]</scope>
    <source>
        <strain evidence="1">QJT</strain>
        <tissue evidence="1">Leaf</tissue>
    </source>
</reference>
<gene>
    <name evidence="1" type="ORF">Sjap_000687</name>
</gene>
<accession>A0AAP0KIL1</accession>
<protein>
    <submittedName>
        <fullName evidence="1">Uncharacterized protein</fullName>
    </submittedName>
</protein>
<evidence type="ECO:0000313" key="1">
    <source>
        <dbReference type="EMBL" id="KAK9153207.1"/>
    </source>
</evidence>
<dbReference type="EMBL" id="JBBNAE010000001">
    <property type="protein sequence ID" value="KAK9153207.1"/>
    <property type="molecule type" value="Genomic_DNA"/>
</dbReference>
<name>A0AAP0KIL1_9MAGN</name>
<comment type="caution">
    <text evidence="1">The sequence shown here is derived from an EMBL/GenBank/DDBJ whole genome shotgun (WGS) entry which is preliminary data.</text>
</comment>
<dbReference type="AlphaFoldDB" id="A0AAP0KIL1"/>
<proteinExistence type="predicted"/>
<keyword evidence="2" id="KW-1185">Reference proteome</keyword>